<protein>
    <submittedName>
        <fullName evidence="1">Uncharacterized protein</fullName>
    </submittedName>
</protein>
<reference evidence="1" key="2">
    <citation type="journal article" date="2015" name="Data Brief">
        <title>Shoot transcriptome of the giant reed, Arundo donax.</title>
        <authorList>
            <person name="Barrero R.A."/>
            <person name="Guerrero F.D."/>
            <person name="Moolhuijzen P."/>
            <person name="Goolsby J.A."/>
            <person name="Tidwell J."/>
            <person name="Bellgard S.E."/>
            <person name="Bellgard M.I."/>
        </authorList>
    </citation>
    <scope>NUCLEOTIDE SEQUENCE</scope>
    <source>
        <tissue evidence="1">Shoot tissue taken approximately 20 cm above the soil surface</tissue>
    </source>
</reference>
<name>A0A0A9ESZ2_ARUDO</name>
<reference evidence="1" key="1">
    <citation type="submission" date="2014-09" db="EMBL/GenBank/DDBJ databases">
        <authorList>
            <person name="Magalhaes I.L.F."/>
            <person name="Oliveira U."/>
            <person name="Santos F.R."/>
            <person name="Vidigal T.H.D.A."/>
            <person name="Brescovit A.D."/>
            <person name="Santos A.J."/>
        </authorList>
    </citation>
    <scope>NUCLEOTIDE SEQUENCE</scope>
    <source>
        <tissue evidence="1">Shoot tissue taken approximately 20 cm above the soil surface</tissue>
    </source>
</reference>
<evidence type="ECO:0000313" key="1">
    <source>
        <dbReference type="EMBL" id="JAE03880.1"/>
    </source>
</evidence>
<sequence>MAFLSGAEFNSARKITVLILLHGHCNFQTPNGEKRCHQHNLRVLDFSIEAKPAV</sequence>
<dbReference type="AlphaFoldDB" id="A0A0A9ESZ2"/>
<organism evidence="1">
    <name type="scientific">Arundo donax</name>
    <name type="common">Giant reed</name>
    <name type="synonym">Donax arundinaceus</name>
    <dbReference type="NCBI Taxonomy" id="35708"/>
    <lineage>
        <taxon>Eukaryota</taxon>
        <taxon>Viridiplantae</taxon>
        <taxon>Streptophyta</taxon>
        <taxon>Embryophyta</taxon>
        <taxon>Tracheophyta</taxon>
        <taxon>Spermatophyta</taxon>
        <taxon>Magnoliopsida</taxon>
        <taxon>Liliopsida</taxon>
        <taxon>Poales</taxon>
        <taxon>Poaceae</taxon>
        <taxon>PACMAD clade</taxon>
        <taxon>Arundinoideae</taxon>
        <taxon>Arundineae</taxon>
        <taxon>Arundo</taxon>
    </lineage>
</organism>
<proteinExistence type="predicted"/>
<dbReference type="EMBL" id="GBRH01194016">
    <property type="protein sequence ID" value="JAE03880.1"/>
    <property type="molecule type" value="Transcribed_RNA"/>
</dbReference>
<accession>A0A0A9ESZ2</accession>